<feature type="compositionally biased region" description="Basic and acidic residues" evidence="1">
    <location>
        <begin position="590"/>
        <end position="606"/>
    </location>
</feature>
<gene>
    <name evidence="2" type="ORF">V8G54_030250</name>
</gene>
<dbReference type="EMBL" id="CP144692">
    <property type="protein sequence ID" value="WVY98099.1"/>
    <property type="molecule type" value="Genomic_DNA"/>
</dbReference>
<dbReference type="InterPro" id="IPR021109">
    <property type="entry name" value="Peptidase_aspartic_dom_sf"/>
</dbReference>
<dbReference type="AlphaFoldDB" id="A0AAQ3MWP9"/>
<dbReference type="PANTHER" id="PTHR15503">
    <property type="entry name" value="LDOC1 RELATED"/>
    <property type="match status" value="1"/>
</dbReference>
<evidence type="ECO:0000256" key="1">
    <source>
        <dbReference type="SAM" id="MobiDB-lite"/>
    </source>
</evidence>
<dbReference type="Pfam" id="PF08284">
    <property type="entry name" value="RVP_2"/>
    <property type="match status" value="1"/>
</dbReference>
<dbReference type="InterPro" id="IPR043502">
    <property type="entry name" value="DNA/RNA_pol_sf"/>
</dbReference>
<feature type="region of interest" description="Disordered" evidence="1">
    <location>
        <begin position="570"/>
        <end position="606"/>
    </location>
</feature>
<dbReference type="SUPFAM" id="SSF56672">
    <property type="entry name" value="DNA/RNA polymerases"/>
    <property type="match status" value="1"/>
</dbReference>
<dbReference type="InterPro" id="IPR032567">
    <property type="entry name" value="RTL1-rel"/>
</dbReference>
<dbReference type="SUPFAM" id="SSF50630">
    <property type="entry name" value="Acid proteases"/>
    <property type="match status" value="1"/>
</dbReference>
<dbReference type="Proteomes" id="UP001374535">
    <property type="component" value="Chromosome 9"/>
</dbReference>
<evidence type="ECO:0000313" key="3">
    <source>
        <dbReference type="Proteomes" id="UP001374535"/>
    </source>
</evidence>
<dbReference type="Gene3D" id="3.30.70.270">
    <property type="match status" value="1"/>
</dbReference>
<proteinExistence type="predicted"/>
<sequence length="624" mass="70445">MTEQFEQYAGLLKGIEQNYLIGILLNGFKEEIKSEVKLHDPSNLAELMMKAQMVEGKGESVEAVNSLSKTQGINSNGGVAFRKLSDKEMQDKISKGLCFGCDEKLKPNHACRNKQLHMLKTDNDLSSYNKLVNCKGDTEEDVEEDKALQLSMFTMKVWGKIGDVEVLVLLDCGTSHNFISQEVVNRCGLKAKETHPYVVEVGDGHKVHCEGKCTGFVLELQGLNIQQEFLIFYLGGASVVLGLEWLASLGEVKADFGKLKLTIGRGESQRMDHAIHLKEGASILNLSSYKYSHLQKNEIKKQVLDMLKVGIIRPSITPYSSPMILANKRMALNKIIIPTKFPMPVIDVLLDEFARATIFSKLDLKSGLVWNIWVIISGLGISTDPKKVEAMWKWPTSKDTTALRGFLDAQEASNTLKVAISQLPILEEPDFSKPFNVETNAFSKGLGALKLDLVKERRMKLQADNMREFKFQFDITFYCMNASCSPCLAPEVAMLALVATIPCQHLLNFLMEEWELQVFPEAIVLILFGFRSCFSWNLKNQEIVDRSIAETEIAVVTTDGWATDPIYRREKNQESEHTSSSKTTWCMSEEEQRHNKGKLIEKVKKWRNQEEPGKEREILNRMNS</sequence>
<dbReference type="InterPro" id="IPR043128">
    <property type="entry name" value="Rev_trsase/Diguanyl_cyclase"/>
</dbReference>
<keyword evidence="3" id="KW-1185">Reference proteome</keyword>
<dbReference type="PANTHER" id="PTHR15503:SF22">
    <property type="entry name" value="TRANSPOSON TY3-I GAG POLYPROTEIN"/>
    <property type="match status" value="1"/>
</dbReference>
<accession>A0AAQ3MWP9</accession>
<organism evidence="2 3">
    <name type="scientific">Vigna mungo</name>
    <name type="common">Black gram</name>
    <name type="synonym">Phaseolus mungo</name>
    <dbReference type="NCBI Taxonomy" id="3915"/>
    <lineage>
        <taxon>Eukaryota</taxon>
        <taxon>Viridiplantae</taxon>
        <taxon>Streptophyta</taxon>
        <taxon>Embryophyta</taxon>
        <taxon>Tracheophyta</taxon>
        <taxon>Spermatophyta</taxon>
        <taxon>Magnoliopsida</taxon>
        <taxon>eudicotyledons</taxon>
        <taxon>Gunneridae</taxon>
        <taxon>Pentapetalae</taxon>
        <taxon>rosids</taxon>
        <taxon>fabids</taxon>
        <taxon>Fabales</taxon>
        <taxon>Fabaceae</taxon>
        <taxon>Papilionoideae</taxon>
        <taxon>50 kb inversion clade</taxon>
        <taxon>NPAAA clade</taxon>
        <taxon>indigoferoid/millettioid clade</taxon>
        <taxon>Phaseoleae</taxon>
        <taxon>Vigna</taxon>
    </lineage>
</organism>
<protein>
    <submittedName>
        <fullName evidence="2">Uncharacterized protein</fullName>
    </submittedName>
</protein>
<feature type="compositionally biased region" description="Basic and acidic residues" evidence="1">
    <location>
        <begin position="570"/>
        <end position="579"/>
    </location>
</feature>
<dbReference type="Gene3D" id="2.40.70.10">
    <property type="entry name" value="Acid Proteases"/>
    <property type="match status" value="1"/>
</dbReference>
<evidence type="ECO:0000313" key="2">
    <source>
        <dbReference type="EMBL" id="WVY98099.1"/>
    </source>
</evidence>
<name>A0AAQ3MWP9_VIGMU</name>
<dbReference type="Gene3D" id="3.10.10.10">
    <property type="entry name" value="HIV Type 1 Reverse Transcriptase, subunit A, domain 1"/>
    <property type="match status" value="1"/>
</dbReference>
<dbReference type="CDD" id="cd00303">
    <property type="entry name" value="retropepsin_like"/>
    <property type="match status" value="1"/>
</dbReference>
<reference evidence="2 3" key="1">
    <citation type="journal article" date="2023" name="Life. Sci Alliance">
        <title>Evolutionary insights into 3D genome organization and epigenetic landscape of Vigna mungo.</title>
        <authorList>
            <person name="Junaid A."/>
            <person name="Singh B."/>
            <person name="Bhatia S."/>
        </authorList>
    </citation>
    <scope>NUCLEOTIDE SEQUENCE [LARGE SCALE GENOMIC DNA]</scope>
    <source>
        <strain evidence="2">Urdbean</strain>
    </source>
</reference>